<keyword evidence="6" id="KW-1185">Reference proteome</keyword>
<accession>A0ABD1E7E4</accession>
<feature type="chain" id="PRO_5044893512" evidence="4">
    <location>
        <begin position="18"/>
        <end position="246"/>
    </location>
</feature>
<dbReference type="PANTHER" id="PTHR11008:SF39">
    <property type="entry name" value="CIRCADIAN CLOCK-CONTROLLED PROTEIN-LIKE PROTEIN"/>
    <property type="match status" value="1"/>
</dbReference>
<dbReference type="EMBL" id="JBDJPC010000010">
    <property type="protein sequence ID" value="KAL1490578.1"/>
    <property type="molecule type" value="Genomic_DNA"/>
</dbReference>
<dbReference type="Pfam" id="PF06585">
    <property type="entry name" value="JHBP"/>
    <property type="match status" value="1"/>
</dbReference>
<comment type="similarity">
    <text evidence="3">Belongs to the TO family.</text>
</comment>
<evidence type="ECO:0000256" key="2">
    <source>
        <dbReference type="ARBA" id="ARBA00023108"/>
    </source>
</evidence>
<evidence type="ECO:0000313" key="5">
    <source>
        <dbReference type="EMBL" id="KAL1490578.1"/>
    </source>
</evidence>
<sequence length="246" mass="28052">MLLVVTVFIVIFCSVQAEIPSYIKVCKRNDPNLSKCMLDSIELLRPKLKSGIPELDVPPLEPLPLNEIKLRTGPDQAQINCNLTNLLVYGPSTFKTLDLKPDMKKTRFLAQFTIPILYFEGEYDIDMNILLLKYKGQGPIQGNLTDYVVNCVLKADKIQKENQTYLKFRKFNLTLFTGKSYLYLRNLFPEYGTVLADGTNSFIHENTDLFMNEIKPALEDSLADKFTDIANSIMEKFPFDALFPDG</sequence>
<dbReference type="InterPro" id="IPR010562">
    <property type="entry name" value="Haemolymph_juvenile_hormone-bd"/>
</dbReference>
<gene>
    <name evidence="5" type="ORF">ABEB36_013248</name>
</gene>
<dbReference type="GO" id="GO:0007623">
    <property type="term" value="P:circadian rhythm"/>
    <property type="evidence" value="ECO:0007669"/>
    <property type="project" value="UniProtKB-ARBA"/>
</dbReference>
<keyword evidence="2" id="KW-0090">Biological rhythms</keyword>
<reference evidence="5 6" key="1">
    <citation type="submission" date="2024-05" db="EMBL/GenBank/DDBJ databases">
        <title>Genetic variation in Jamaican populations of the coffee berry borer (Hypothenemus hampei).</title>
        <authorList>
            <person name="Errbii M."/>
            <person name="Myrie A."/>
        </authorList>
    </citation>
    <scope>NUCLEOTIDE SEQUENCE [LARGE SCALE GENOMIC DNA]</scope>
    <source>
        <strain evidence="5">JA-Hopewell-2020-01-JO</strain>
        <tissue evidence="5">Whole body</tissue>
    </source>
</reference>
<dbReference type="PANTHER" id="PTHR11008">
    <property type="entry name" value="PROTEIN TAKEOUT-LIKE PROTEIN"/>
    <property type="match status" value="1"/>
</dbReference>
<dbReference type="AlphaFoldDB" id="A0ABD1E7E4"/>
<evidence type="ECO:0000256" key="3">
    <source>
        <dbReference type="ARBA" id="ARBA00060902"/>
    </source>
</evidence>
<name>A0ABD1E7E4_HYPHA</name>
<dbReference type="Proteomes" id="UP001566132">
    <property type="component" value="Unassembled WGS sequence"/>
</dbReference>
<organism evidence="5 6">
    <name type="scientific">Hypothenemus hampei</name>
    <name type="common">Coffee berry borer</name>
    <dbReference type="NCBI Taxonomy" id="57062"/>
    <lineage>
        <taxon>Eukaryota</taxon>
        <taxon>Metazoa</taxon>
        <taxon>Ecdysozoa</taxon>
        <taxon>Arthropoda</taxon>
        <taxon>Hexapoda</taxon>
        <taxon>Insecta</taxon>
        <taxon>Pterygota</taxon>
        <taxon>Neoptera</taxon>
        <taxon>Endopterygota</taxon>
        <taxon>Coleoptera</taxon>
        <taxon>Polyphaga</taxon>
        <taxon>Cucujiformia</taxon>
        <taxon>Curculionidae</taxon>
        <taxon>Scolytinae</taxon>
        <taxon>Hypothenemus</taxon>
    </lineage>
</organism>
<dbReference type="InterPro" id="IPR038606">
    <property type="entry name" value="To_sf"/>
</dbReference>
<dbReference type="FunFam" id="3.15.10.30:FF:000001">
    <property type="entry name" value="Takeout-like protein 1"/>
    <property type="match status" value="1"/>
</dbReference>
<evidence type="ECO:0000256" key="1">
    <source>
        <dbReference type="ARBA" id="ARBA00022729"/>
    </source>
</evidence>
<evidence type="ECO:0000313" key="6">
    <source>
        <dbReference type="Proteomes" id="UP001566132"/>
    </source>
</evidence>
<protein>
    <submittedName>
        <fullName evidence="5">Uncharacterized protein</fullName>
    </submittedName>
</protein>
<feature type="signal peptide" evidence="4">
    <location>
        <begin position="1"/>
        <end position="17"/>
    </location>
</feature>
<keyword evidence="1 4" id="KW-0732">Signal</keyword>
<dbReference type="SMART" id="SM00700">
    <property type="entry name" value="JHBP"/>
    <property type="match status" value="1"/>
</dbReference>
<comment type="caution">
    <text evidence="5">The sequence shown here is derived from an EMBL/GenBank/DDBJ whole genome shotgun (WGS) entry which is preliminary data.</text>
</comment>
<evidence type="ECO:0000256" key="4">
    <source>
        <dbReference type="SAM" id="SignalP"/>
    </source>
</evidence>
<dbReference type="Gene3D" id="3.15.10.30">
    <property type="entry name" value="Haemolymph juvenile hormone binding protein"/>
    <property type="match status" value="1"/>
</dbReference>
<proteinExistence type="inferred from homology"/>